<evidence type="ECO:0000313" key="2">
    <source>
        <dbReference type="EMBL" id="OJJ80838.1"/>
    </source>
</evidence>
<dbReference type="OrthoDB" id="4506303at2759"/>
<dbReference type="AlphaFoldDB" id="A0A1L9VA86"/>
<keyword evidence="1" id="KW-1133">Transmembrane helix</keyword>
<keyword evidence="1" id="KW-0812">Transmembrane</keyword>
<dbReference type="Proteomes" id="UP000184300">
    <property type="component" value="Unassembled WGS sequence"/>
</dbReference>
<keyword evidence="1" id="KW-0472">Membrane</keyword>
<sequence>MPPCKGNQDLSQQGRADQECHCPYIQTVPRSCFYPGWISISLNMYFSALILLLVSSLSVTAALPVPGTVRNDENDHSVNTPSGWGFFSKTSIWAMSHDGSRGPLDHNPEPGHLETINIPPAIDNPCHHKGPLQCPPLTPNPVASIPHCSNCAKQSNRFPASQGTFDSLWNVERILTPVGILAVMVWLGFVAFGIVAAVDYAWVRWGRGYNGYPGVDVEVGDDEEKAETN</sequence>
<evidence type="ECO:0000256" key="1">
    <source>
        <dbReference type="SAM" id="Phobius"/>
    </source>
</evidence>
<gene>
    <name evidence="2" type="ORF">ASPGLDRAFT_791322</name>
</gene>
<dbReference type="VEuPathDB" id="FungiDB:ASPGLDRAFT_791322"/>
<feature type="transmembrane region" description="Helical" evidence="1">
    <location>
        <begin position="44"/>
        <end position="65"/>
    </location>
</feature>
<keyword evidence="3" id="KW-1185">Reference proteome</keyword>
<dbReference type="RefSeq" id="XP_022397536.1">
    <property type="nucleotide sequence ID" value="XM_022550007.1"/>
</dbReference>
<dbReference type="GeneID" id="34466267"/>
<accession>A0A1L9VA86</accession>
<reference evidence="3" key="1">
    <citation type="journal article" date="2017" name="Genome Biol.">
        <title>Comparative genomics reveals high biological diversity and specific adaptations in the industrially and medically important fungal genus Aspergillus.</title>
        <authorList>
            <person name="de Vries R.P."/>
            <person name="Riley R."/>
            <person name="Wiebenga A."/>
            <person name="Aguilar-Osorio G."/>
            <person name="Amillis S."/>
            <person name="Uchima C.A."/>
            <person name="Anderluh G."/>
            <person name="Asadollahi M."/>
            <person name="Askin M."/>
            <person name="Barry K."/>
            <person name="Battaglia E."/>
            <person name="Bayram O."/>
            <person name="Benocci T."/>
            <person name="Braus-Stromeyer S.A."/>
            <person name="Caldana C."/>
            <person name="Canovas D."/>
            <person name="Cerqueira G.C."/>
            <person name="Chen F."/>
            <person name="Chen W."/>
            <person name="Choi C."/>
            <person name="Clum A."/>
            <person name="Dos Santos R.A."/>
            <person name="Damasio A.R."/>
            <person name="Diallinas G."/>
            <person name="Emri T."/>
            <person name="Fekete E."/>
            <person name="Flipphi M."/>
            <person name="Freyberg S."/>
            <person name="Gallo A."/>
            <person name="Gournas C."/>
            <person name="Habgood R."/>
            <person name="Hainaut M."/>
            <person name="Harispe M.L."/>
            <person name="Henrissat B."/>
            <person name="Hilden K.S."/>
            <person name="Hope R."/>
            <person name="Hossain A."/>
            <person name="Karabika E."/>
            <person name="Karaffa L."/>
            <person name="Karanyi Z."/>
            <person name="Krasevec N."/>
            <person name="Kuo A."/>
            <person name="Kusch H."/>
            <person name="LaButti K."/>
            <person name="Lagendijk E.L."/>
            <person name="Lapidus A."/>
            <person name="Levasseur A."/>
            <person name="Lindquist E."/>
            <person name="Lipzen A."/>
            <person name="Logrieco A.F."/>
            <person name="MacCabe A."/>
            <person name="Maekelae M.R."/>
            <person name="Malavazi I."/>
            <person name="Melin P."/>
            <person name="Meyer V."/>
            <person name="Mielnichuk N."/>
            <person name="Miskei M."/>
            <person name="Molnar A.P."/>
            <person name="Mule G."/>
            <person name="Ngan C.Y."/>
            <person name="Orejas M."/>
            <person name="Orosz E."/>
            <person name="Ouedraogo J.P."/>
            <person name="Overkamp K.M."/>
            <person name="Park H.-S."/>
            <person name="Perrone G."/>
            <person name="Piumi F."/>
            <person name="Punt P.J."/>
            <person name="Ram A.F."/>
            <person name="Ramon A."/>
            <person name="Rauscher S."/>
            <person name="Record E."/>
            <person name="Riano-Pachon D.M."/>
            <person name="Robert V."/>
            <person name="Roehrig J."/>
            <person name="Ruller R."/>
            <person name="Salamov A."/>
            <person name="Salih N.S."/>
            <person name="Samson R.A."/>
            <person name="Sandor E."/>
            <person name="Sanguinetti M."/>
            <person name="Schuetze T."/>
            <person name="Sepcic K."/>
            <person name="Shelest E."/>
            <person name="Sherlock G."/>
            <person name="Sophianopoulou V."/>
            <person name="Squina F.M."/>
            <person name="Sun H."/>
            <person name="Susca A."/>
            <person name="Todd R.B."/>
            <person name="Tsang A."/>
            <person name="Unkles S.E."/>
            <person name="van de Wiele N."/>
            <person name="van Rossen-Uffink D."/>
            <person name="Oliveira J.V."/>
            <person name="Vesth T.C."/>
            <person name="Visser J."/>
            <person name="Yu J.-H."/>
            <person name="Zhou M."/>
            <person name="Andersen M.R."/>
            <person name="Archer D.B."/>
            <person name="Baker S.E."/>
            <person name="Benoit I."/>
            <person name="Brakhage A.A."/>
            <person name="Braus G.H."/>
            <person name="Fischer R."/>
            <person name="Frisvad J.C."/>
            <person name="Goldman G.H."/>
            <person name="Houbraken J."/>
            <person name="Oakley B."/>
            <person name="Pocsi I."/>
            <person name="Scazzocchio C."/>
            <person name="Seiboth B."/>
            <person name="vanKuyk P.A."/>
            <person name="Wortman J."/>
            <person name="Dyer P.S."/>
            <person name="Grigoriev I.V."/>
        </authorList>
    </citation>
    <scope>NUCLEOTIDE SEQUENCE [LARGE SCALE GENOMIC DNA]</scope>
    <source>
        <strain evidence="3">CBS 516.65</strain>
    </source>
</reference>
<evidence type="ECO:0000313" key="3">
    <source>
        <dbReference type="Proteomes" id="UP000184300"/>
    </source>
</evidence>
<feature type="transmembrane region" description="Helical" evidence="1">
    <location>
        <begin position="178"/>
        <end position="203"/>
    </location>
</feature>
<protein>
    <submittedName>
        <fullName evidence="2">Uncharacterized protein</fullName>
    </submittedName>
</protein>
<proteinExistence type="predicted"/>
<name>A0A1L9VA86_ASPGL</name>
<organism evidence="2 3">
    <name type="scientific">Aspergillus glaucus CBS 516.65</name>
    <dbReference type="NCBI Taxonomy" id="1160497"/>
    <lineage>
        <taxon>Eukaryota</taxon>
        <taxon>Fungi</taxon>
        <taxon>Dikarya</taxon>
        <taxon>Ascomycota</taxon>
        <taxon>Pezizomycotina</taxon>
        <taxon>Eurotiomycetes</taxon>
        <taxon>Eurotiomycetidae</taxon>
        <taxon>Eurotiales</taxon>
        <taxon>Aspergillaceae</taxon>
        <taxon>Aspergillus</taxon>
        <taxon>Aspergillus subgen. Aspergillus</taxon>
    </lineage>
</organism>
<dbReference type="EMBL" id="KV878908">
    <property type="protein sequence ID" value="OJJ80838.1"/>
    <property type="molecule type" value="Genomic_DNA"/>
</dbReference>